<dbReference type="PROSITE" id="PS51186">
    <property type="entry name" value="GNAT"/>
    <property type="match status" value="1"/>
</dbReference>
<dbReference type="PATRIC" id="fig|908627.4.peg.484"/>
<dbReference type="Pfam" id="PF00583">
    <property type="entry name" value="Acetyltransf_1"/>
    <property type="match status" value="1"/>
</dbReference>
<keyword evidence="2" id="KW-0012">Acyltransferase</keyword>
<reference evidence="4 5" key="1">
    <citation type="journal article" date="2015" name="Genome Announc.">
        <title>Draft Genome Sequence of Burkholderia sp. Strain PML1(12), an Ectomycorrhizosphere-Inhabiting Bacterium with Effective Mineral-Weathering Ability.</title>
        <authorList>
            <person name="Uroz S."/>
            <person name="Oger P."/>
        </authorList>
    </citation>
    <scope>NUCLEOTIDE SEQUENCE [LARGE SCALE GENOMIC DNA]</scope>
    <source>
        <strain evidence="5">PML1(12)</strain>
    </source>
</reference>
<gene>
    <name evidence="4" type="ORF">EOS_02220</name>
</gene>
<dbReference type="AlphaFoldDB" id="A0A0J1D5D3"/>
<dbReference type="InterPro" id="IPR016181">
    <property type="entry name" value="Acyl_CoA_acyltransferase"/>
</dbReference>
<dbReference type="CDD" id="cd04301">
    <property type="entry name" value="NAT_SF"/>
    <property type="match status" value="1"/>
</dbReference>
<proteinExistence type="predicted"/>
<dbReference type="Gene3D" id="3.40.630.30">
    <property type="match status" value="1"/>
</dbReference>
<dbReference type="SUPFAM" id="SSF55729">
    <property type="entry name" value="Acyl-CoA N-acyltransferases (Nat)"/>
    <property type="match status" value="1"/>
</dbReference>
<name>A0A0J1D5D3_9BURK</name>
<accession>A0A0J1D5D3</accession>
<dbReference type="PANTHER" id="PTHR43072">
    <property type="entry name" value="N-ACETYLTRANSFERASE"/>
    <property type="match status" value="1"/>
</dbReference>
<sequence>MIIRPADATDLDSLHSLRNHYICNSYATFDEELMSKEAVNAWMGSFSRSGPHRLYVATDAGRLLGFAGSQQYRNHPAFRKTIETSIYVAPGAVGRGIGSALYENLFKELSGEDLHRAVVGIALPNDASVRMHRKTGFTEVGTFAEYAIKHDSYVSSVWMQRAL</sequence>
<dbReference type="GO" id="GO:0016747">
    <property type="term" value="F:acyltransferase activity, transferring groups other than amino-acyl groups"/>
    <property type="evidence" value="ECO:0007669"/>
    <property type="project" value="InterPro"/>
</dbReference>
<dbReference type="PANTHER" id="PTHR43072:SF23">
    <property type="entry name" value="UPF0039 PROTEIN C11D3.02C"/>
    <property type="match status" value="1"/>
</dbReference>
<keyword evidence="5" id="KW-1185">Reference proteome</keyword>
<keyword evidence="1" id="KW-0808">Transferase</keyword>
<evidence type="ECO:0000259" key="3">
    <source>
        <dbReference type="PROSITE" id="PS51186"/>
    </source>
</evidence>
<dbReference type="InterPro" id="IPR000182">
    <property type="entry name" value="GNAT_dom"/>
</dbReference>
<dbReference type="EMBL" id="AEJF01000011">
    <property type="protein sequence ID" value="KLU27841.1"/>
    <property type="molecule type" value="Genomic_DNA"/>
</dbReference>
<dbReference type="Proteomes" id="UP000035963">
    <property type="component" value="Unassembled WGS sequence"/>
</dbReference>
<comment type="caution">
    <text evidence="4">The sequence shown here is derived from an EMBL/GenBank/DDBJ whole genome shotgun (WGS) entry which is preliminary data.</text>
</comment>
<evidence type="ECO:0000256" key="1">
    <source>
        <dbReference type="ARBA" id="ARBA00022679"/>
    </source>
</evidence>
<protein>
    <recommendedName>
        <fullName evidence="3">N-acetyltransferase domain-containing protein</fullName>
    </recommendedName>
</protein>
<feature type="domain" description="N-acetyltransferase" evidence="3">
    <location>
        <begin position="1"/>
        <end position="163"/>
    </location>
</feature>
<evidence type="ECO:0000256" key="2">
    <source>
        <dbReference type="ARBA" id="ARBA00023315"/>
    </source>
</evidence>
<organism evidence="4 5">
    <name type="scientific">Caballeronia mineralivorans PML1(12)</name>
    <dbReference type="NCBI Taxonomy" id="908627"/>
    <lineage>
        <taxon>Bacteria</taxon>
        <taxon>Pseudomonadati</taxon>
        <taxon>Pseudomonadota</taxon>
        <taxon>Betaproteobacteria</taxon>
        <taxon>Burkholderiales</taxon>
        <taxon>Burkholderiaceae</taxon>
        <taxon>Caballeronia</taxon>
    </lineage>
</organism>
<evidence type="ECO:0000313" key="5">
    <source>
        <dbReference type="Proteomes" id="UP000035963"/>
    </source>
</evidence>
<evidence type="ECO:0000313" key="4">
    <source>
        <dbReference type="EMBL" id="KLU27841.1"/>
    </source>
</evidence>